<dbReference type="SMART" id="SM00225">
    <property type="entry name" value="BTB"/>
    <property type="match status" value="1"/>
</dbReference>
<dbReference type="Gene3D" id="3.30.710.10">
    <property type="entry name" value="Potassium Channel Kv1.1, Chain A"/>
    <property type="match status" value="1"/>
</dbReference>
<dbReference type="PANTHER" id="PTHR22744">
    <property type="entry name" value="HELIX LOOP HELIX PROTEIN 21-RELATED"/>
    <property type="match status" value="1"/>
</dbReference>
<feature type="domain" description="BTB" evidence="2">
    <location>
        <begin position="48"/>
        <end position="114"/>
    </location>
</feature>
<dbReference type="InterPro" id="IPR000210">
    <property type="entry name" value="BTB/POZ_dom"/>
</dbReference>
<name>A0A8W8M1D9_MAGGI</name>
<feature type="region of interest" description="Disordered" evidence="1">
    <location>
        <begin position="1"/>
        <end position="39"/>
    </location>
</feature>
<feature type="region of interest" description="Disordered" evidence="1">
    <location>
        <begin position="232"/>
        <end position="266"/>
    </location>
</feature>
<sequence length="321" mass="36238">MSGTPFIPFPQNSSADPKSSASYHLHHPHHRGPKEPTNLPFLKEDQFTDTILVLEGKKLYINRCILGYASPYFQRLLDSAHKTAIAEKKSKAEVKISNKSYTEFVDLLTYLHPGTGSDVTEKMALRLLPLANEYEIAPLKEKCEKVLIGSLRKTPATPNVSKGSPTFKHRKDNGPELLLKCIKSADAGSSKALLEECVRIFSYQDIPLKDLKASTEISDQVKARIYENRMENTSSKMSKLASELEKERSEKEKLRSQLTDRHVTATKSRMSRITRFGSDPSVEDPSDQIMAQVPPARHHNYHSHRLSNAKGQIRDTKPRFI</sequence>
<dbReference type="PROSITE" id="PS50097">
    <property type="entry name" value="BTB"/>
    <property type="match status" value="1"/>
</dbReference>
<dbReference type="CDD" id="cd01165">
    <property type="entry name" value="BTB_POZ"/>
    <property type="match status" value="1"/>
</dbReference>
<dbReference type="InterPro" id="IPR011333">
    <property type="entry name" value="SKP1/BTB/POZ_sf"/>
</dbReference>
<dbReference type="EnsemblMetazoa" id="G30547.1">
    <property type="protein sequence ID" value="G30547.1:cds"/>
    <property type="gene ID" value="G30547"/>
</dbReference>
<dbReference type="SUPFAM" id="SSF54695">
    <property type="entry name" value="POZ domain"/>
    <property type="match status" value="1"/>
</dbReference>
<dbReference type="OMA" id="NERYATN"/>
<proteinExistence type="predicted"/>
<dbReference type="OrthoDB" id="6102704at2759"/>
<feature type="compositionally biased region" description="Polar residues" evidence="1">
    <location>
        <begin position="10"/>
        <end position="22"/>
    </location>
</feature>
<protein>
    <recommendedName>
        <fullName evidence="2">BTB domain-containing protein</fullName>
    </recommendedName>
</protein>
<evidence type="ECO:0000313" key="4">
    <source>
        <dbReference type="Proteomes" id="UP000005408"/>
    </source>
</evidence>
<keyword evidence="4" id="KW-1185">Reference proteome</keyword>
<dbReference type="Pfam" id="PF00651">
    <property type="entry name" value="BTB"/>
    <property type="match status" value="1"/>
</dbReference>
<dbReference type="AlphaFoldDB" id="A0A8W8M1D9"/>
<accession>A0A8W8M1D9</accession>
<evidence type="ECO:0000256" key="1">
    <source>
        <dbReference type="SAM" id="MobiDB-lite"/>
    </source>
</evidence>
<dbReference type="Proteomes" id="UP000005408">
    <property type="component" value="Unassembled WGS sequence"/>
</dbReference>
<organism evidence="3 4">
    <name type="scientific">Magallana gigas</name>
    <name type="common">Pacific oyster</name>
    <name type="synonym">Crassostrea gigas</name>
    <dbReference type="NCBI Taxonomy" id="29159"/>
    <lineage>
        <taxon>Eukaryota</taxon>
        <taxon>Metazoa</taxon>
        <taxon>Spiralia</taxon>
        <taxon>Lophotrochozoa</taxon>
        <taxon>Mollusca</taxon>
        <taxon>Bivalvia</taxon>
        <taxon>Autobranchia</taxon>
        <taxon>Pteriomorphia</taxon>
        <taxon>Ostreida</taxon>
        <taxon>Ostreoidea</taxon>
        <taxon>Ostreidae</taxon>
        <taxon>Magallana</taxon>
    </lineage>
</organism>
<evidence type="ECO:0000313" key="3">
    <source>
        <dbReference type="EnsemblMetazoa" id="G30547.1:cds"/>
    </source>
</evidence>
<evidence type="ECO:0000259" key="2">
    <source>
        <dbReference type="PROSITE" id="PS50097"/>
    </source>
</evidence>
<feature type="compositionally biased region" description="Basic and acidic residues" evidence="1">
    <location>
        <begin position="242"/>
        <end position="263"/>
    </location>
</feature>
<reference evidence="3" key="1">
    <citation type="submission" date="2022-08" db="UniProtKB">
        <authorList>
            <consortium name="EnsemblMetazoa"/>
        </authorList>
    </citation>
    <scope>IDENTIFICATION</scope>
    <source>
        <strain evidence="3">05x7-T-G4-1.051#20</strain>
    </source>
</reference>
<dbReference type="PANTHER" id="PTHR22744:SF17">
    <property type="entry name" value="BTB DOMAIN-CONTAINING PROTEIN"/>
    <property type="match status" value="1"/>
</dbReference>